<evidence type="ECO:0000313" key="3">
    <source>
        <dbReference type="Proteomes" id="UP000007875"/>
    </source>
</evidence>
<proteinExistence type="predicted"/>
<dbReference type="Proteomes" id="UP000007875">
    <property type="component" value="Unassembled WGS sequence"/>
</dbReference>
<reference evidence="3" key="1">
    <citation type="submission" date="2003-08" db="EMBL/GenBank/DDBJ databases">
        <authorList>
            <person name="Birren B."/>
            <person name="Nusbaum C."/>
            <person name="Abebe A."/>
            <person name="Abouelleil A."/>
            <person name="Adekoya E."/>
            <person name="Ait-zahra M."/>
            <person name="Allen N."/>
            <person name="Allen T."/>
            <person name="An P."/>
            <person name="Anderson M."/>
            <person name="Anderson S."/>
            <person name="Arachchi H."/>
            <person name="Armbruster J."/>
            <person name="Bachantsang P."/>
            <person name="Baldwin J."/>
            <person name="Barry A."/>
            <person name="Bayul T."/>
            <person name="Blitshsteyn B."/>
            <person name="Bloom T."/>
            <person name="Blye J."/>
            <person name="Boguslavskiy L."/>
            <person name="Borowsky M."/>
            <person name="Boukhgalter B."/>
            <person name="Brunache A."/>
            <person name="Butler J."/>
            <person name="Calixte N."/>
            <person name="Calvo S."/>
            <person name="Camarata J."/>
            <person name="Campo K."/>
            <person name="Chang J."/>
            <person name="Cheshatsang Y."/>
            <person name="Citroen M."/>
            <person name="Collymore A."/>
            <person name="Considine T."/>
            <person name="Cook A."/>
            <person name="Cooke P."/>
            <person name="Corum B."/>
            <person name="Cuomo C."/>
            <person name="David R."/>
            <person name="Dawoe T."/>
            <person name="Degray S."/>
            <person name="Dodge S."/>
            <person name="Dooley K."/>
            <person name="Dorje P."/>
            <person name="Dorjee K."/>
            <person name="Dorris L."/>
            <person name="Duffey N."/>
            <person name="Dupes A."/>
            <person name="Elkins T."/>
            <person name="Engels R."/>
            <person name="Erickson J."/>
            <person name="Farina A."/>
            <person name="Faro S."/>
            <person name="Ferreira P."/>
            <person name="Fischer H."/>
            <person name="Fitzgerald M."/>
            <person name="Foley K."/>
            <person name="Gage D."/>
            <person name="Galagan J."/>
            <person name="Gearin G."/>
            <person name="Gnerre S."/>
            <person name="Gnirke A."/>
            <person name="Goyette A."/>
            <person name="Graham J."/>
            <person name="Grandbois E."/>
            <person name="Gyaltsen K."/>
            <person name="Hafez N."/>
            <person name="Hagopian D."/>
            <person name="Hagos B."/>
            <person name="Hall J."/>
            <person name="Hatcher B."/>
            <person name="Heller A."/>
            <person name="Higgins H."/>
            <person name="Honan T."/>
            <person name="Horn A."/>
            <person name="Houde N."/>
            <person name="Hughes L."/>
            <person name="Hulme W."/>
            <person name="Husby E."/>
            <person name="Iliev I."/>
            <person name="Jaffe D."/>
            <person name="Jones C."/>
            <person name="Kamal M."/>
            <person name="Kamat A."/>
            <person name="Kamvysselis M."/>
            <person name="Karlsson E."/>
            <person name="Kells C."/>
            <person name="Kieu A."/>
            <person name="Kisner P."/>
            <person name="Kodira C."/>
            <person name="Kulbokas E."/>
            <person name="Labutti K."/>
            <person name="Lama D."/>
            <person name="Landers T."/>
            <person name="Leger J."/>
            <person name="Levine S."/>
            <person name="Lewis D."/>
            <person name="Lewis T."/>
            <person name="Lindblad-toh K."/>
            <person name="Liu X."/>
            <person name="Lokyitsang T."/>
            <person name="Lokyitsang Y."/>
            <person name="Lucien O."/>
            <person name="Lui A."/>
            <person name="Ma L.J."/>
            <person name="Mabbitt R."/>
            <person name="Macdonald J."/>
            <person name="Maclean C."/>
            <person name="Major J."/>
            <person name="Manning J."/>
            <person name="Marabella R."/>
            <person name="Maru K."/>
            <person name="Matthews C."/>
            <person name="Mauceli E."/>
            <person name="Mccarthy M."/>
            <person name="Mcdonough S."/>
            <person name="Mcghee T."/>
            <person name="Meldrim J."/>
            <person name="Meneus L."/>
            <person name="Mesirov J."/>
            <person name="Mihalev A."/>
            <person name="Mihova T."/>
            <person name="Mikkelsen T."/>
            <person name="Mlenga V."/>
            <person name="Moru K."/>
            <person name="Mozes J."/>
            <person name="Mulrain L."/>
            <person name="Munson G."/>
            <person name="Naylor J."/>
            <person name="Newes C."/>
            <person name="Nguyen C."/>
            <person name="Nguyen N."/>
            <person name="Nguyen T."/>
            <person name="Nicol R."/>
            <person name="Nielsen C."/>
            <person name="Nizzari M."/>
            <person name="Norbu C."/>
            <person name="Norbu N."/>
            <person name="O'donnell P."/>
            <person name="Okoawo O."/>
            <person name="O'leary S."/>
            <person name="Omotosho B."/>
            <person name="O'neill K."/>
            <person name="Osman S."/>
            <person name="Parker S."/>
            <person name="Perrin D."/>
            <person name="Phunkhang P."/>
            <person name="Piqani B."/>
            <person name="Purcell S."/>
            <person name="Rachupka T."/>
            <person name="Ramasamy U."/>
            <person name="Rameau R."/>
            <person name="Ray V."/>
            <person name="Raymond C."/>
            <person name="Retta R."/>
            <person name="Richardson S."/>
            <person name="Rise C."/>
            <person name="Rodriguez J."/>
            <person name="Rogers J."/>
            <person name="Rogov P."/>
            <person name="Rutman M."/>
            <person name="Schupbach R."/>
            <person name="Seaman C."/>
            <person name="Settipalli S."/>
            <person name="Sharpe T."/>
            <person name="Sheridan J."/>
            <person name="Sherpa N."/>
            <person name="Shi J."/>
            <person name="Smirnov S."/>
            <person name="Smith C."/>
            <person name="Sougnez C."/>
            <person name="Spencer B."/>
            <person name="Stalker J."/>
            <person name="Stange-thomann N."/>
            <person name="Stavropoulos S."/>
            <person name="Stetson K."/>
            <person name="Stone C."/>
            <person name="Stone S."/>
            <person name="Stubbs M."/>
            <person name="Talamas J."/>
            <person name="Tchuinga P."/>
            <person name="Tenzing P."/>
            <person name="Tesfaye S."/>
            <person name="Theodore J."/>
            <person name="Thoulutsang Y."/>
            <person name="Topham K."/>
            <person name="Towey S."/>
            <person name="Tsamla T."/>
            <person name="Tsomo N."/>
            <person name="Vallee D."/>
            <person name="Vassiliev H."/>
            <person name="Venkataraman V."/>
            <person name="Vinson J."/>
            <person name="Vo A."/>
            <person name="Wade C."/>
            <person name="Wang S."/>
            <person name="Wangchuk T."/>
            <person name="Wangdi T."/>
            <person name="Whittaker C."/>
            <person name="Wilkinson J."/>
            <person name="Wu Y."/>
            <person name="Wyman D."/>
            <person name="Yadav S."/>
            <person name="Yang S."/>
            <person name="Yang X."/>
            <person name="Yeager S."/>
            <person name="Yee E."/>
            <person name="Young G."/>
            <person name="Zainoun J."/>
            <person name="Zembeck L."/>
            <person name="Zimmer A."/>
            <person name="Zody M."/>
            <person name="Lander E."/>
        </authorList>
    </citation>
    <scope>NUCLEOTIDE SEQUENCE [LARGE SCALE GENOMIC DNA]</scope>
</reference>
<reference evidence="2" key="2">
    <citation type="submission" date="2025-08" db="UniProtKB">
        <authorList>
            <consortium name="Ensembl"/>
        </authorList>
    </citation>
    <scope>IDENTIFICATION</scope>
</reference>
<protein>
    <submittedName>
        <fullName evidence="2">Uncharacterized protein</fullName>
    </submittedName>
</protein>
<evidence type="ECO:0000256" key="1">
    <source>
        <dbReference type="SAM" id="MobiDB-lite"/>
    </source>
</evidence>
<feature type="compositionally biased region" description="Polar residues" evidence="1">
    <location>
        <begin position="72"/>
        <end position="83"/>
    </location>
</feature>
<dbReference type="InParanoid" id="H2YM31"/>
<feature type="region of interest" description="Disordered" evidence="1">
    <location>
        <begin position="72"/>
        <end position="92"/>
    </location>
</feature>
<dbReference type="AlphaFoldDB" id="H2YM31"/>
<dbReference type="HOGENOM" id="CLU_2412583_0_0_1"/>
<dbReference type="Ensembl" id="ENSCSAVT00000006463.1">
    <property type="protein sequence ID" value="ENSCSAVP00000006383.1"/>
    <property type="gene ID" value="ENSCSAVG00000003819.1"/>
</dbReference>
<sequence length="92" mass="10312">MSRDCLLQMQVHLPLLQPAYARQTKCYVTRFNQRLHETSDDATKETWLPRHVPPMSSLLLVMTSLAAIIADNSSTEGKQTSGRVSGDDVPQK</sequence>
<keyword evidence="3" id="KW-1185">Reference proteome</keyword>
<accession>H2YM31</accession>
<reference evidence="2" key="3">
    <citation type="submission" date="2025-09" db="UniProtKB">
        <authorList>
            <consortium name="Ensembl"/>
        </authorList>
    </citation>
    <scope>IDENTIFICATION</scope>
</reference>
<name>H2YM31_CIOSA</name>
<organism evidence="2 3">
    <name type="scientific">Ciona savignyi</name>
    <name type="common">Pacific transparent sea squirt</name>
    <dbReference type="NCBI Taxonomy" id="51511"/>
    <lineage>
        <taxon>Eukaryota</taxon>
        <taxon>Metazoa</taxon>
        <taxon>Chordata</taxon>
        <taxon>Tunicata</taxon>
        <taxon>Ascidiacea</taxon>
        <taxon>Phlebobranchia</taxon>
        <taxon>Cionidae</taxon>
        <taxon>Ciona</taxon>
    </lineage>
</organism>
<evidence type="ECO:0000313" key="2">
    <source>
        <dbReference type="Ensembl" id="ENSCSAVP00000006383.1"/>
    </source>
</evidence>